<proteinExistence type="predicted"/>
<gene>
    <name evidence="2" type="primary">HET-E1_7</name>
    <name evidence="2" type="ORF">LCER1_G007338</name>
</gene>
<dbReference type="Proteomes" id="UP000481288">
    <property type="component" value="Unassembled WGS sequence"/>
</dbReference>
<evidence type="ECO:0000259" key="1">
    <source>
        <dbReference type="Pfam" id="PF26640"/>
    </source>
</evidence>
<dbReference type="EMBL" id="QGMG01000988">
    <property type="protein sequence ID" value="TVY50844.1"/>
    <property type="molecule type" value="Genomic_DNA"/>
</dbReference>
<name>A0A7D8UKN9_9HELO</name>
<evidence type="ECO:0000313" key="3">
    <source>
        <dbReference type="Proteomes" id="UP000481288"/>
    </source>
</evidence>
<dbReference type="OrthoDB" id="3562304at2759"/>
<dbReference type="Pfam" id="PF26640">
    <property type="entry name" value="DUF8212"/>
    <property type="match status" value="1"/>
</dbReference>
<organism evidence="2 3">
    <name type="scientific">Lachnellula cervina</name>
    <dbReference type="NCBI Taxonomy" id="1316786"/>
    <lineage>
        <taxon>Eukaryota</taxon>
        <taxon>Fungi</taxon>
        <taxon>Dikarya</taxon>
        <taxon>Ascomycota</taxon>
        <taxon>Pezizomycotina</taxon>
        <taxon>Leotiomycetes</taxon>
        <taxon>Helotiales</taxon>
        <taxon>Lachnaceae</taxon>
        <taxon>Lachnellula</taxon>
    </lineage>
</organism>
<reference evidence="2 3" key="1">
    <citation type="submission" date="2018-05" db="EMBL/GenBank/DDBJ databases">
        <title>Whole genome sequencing for identification of molecular markers to develop diagnostic detection tools for the regulated plant pathogen Lachnellula willkommii.</title>
        <authorList>
            <person name="Giroux E."/>
            <person name="Bilodeau G."/>
        </authorList>
    </citation>
    <scope>NUCLEOTIDE SEQUENCE [LARGE SCALE GENOMIC DNA]</scope>
    <source>
        <strain evidence="2 3">CBS 625.97</strain>
    </source>
</reference>
<dbReference type="InterPro" id="IPR058525">
    <property type="entry name" value="DUF8212"/>
</dbReference>
<accession>A0A7D8UKN9</accession>
<sequence>MRLLNVQSGEIEEFPGWLNPGYDILSHCWGDDERRKRGTRKIQYACEQARRDEWDFLSIDTCCIDKPPQQRRAFRSDKLHVQVVSGVSGLLSTTKIPENILKEPLELEYASLAKKMAWAAGRQTTRVEDVAYCLLGLFDVNMPLLYGKGTKAFIRLQEENLKSSDDQSLFAWNT</sequence>
<dbReference type="AlphaFoldDB" id="A0A7D8UKN9"/>
<dbReference type="PANTHER" id="PTHR10622">
    <property type="entry name" value="HET DOMAIN-CONTAINING PROTEIN"/>
    <property type="match status" value="1"/>
</dbReference>
<feature type="domain" description="DUF8212" evidence="1">
    <location>
        <begin position="151"/>
        <end position="173"/>
    </location>
</feature>
<keyword evidence="3" id="KW-1185">Reference proteome</keyword>
<comment type="caution">
    <text evidence="2">The sequence shown here is derived from an EMBL/GenBank/DDBJ whole genome shotgun (WGS) entry which is preliminary data.</text>
</comment>
<dbReference type="PANTHER" id="PTHR10622:SF10">
    <property type="entry name" value="HET DOMAIN-CONTAINING PROTEIN"/>
    <property type="match status" value="1"/>
</dbReference>
<evidence type="ECO:0000313" key="2">
    <source>
        <dbReference type="EMBL" id="TVY50844.1"/>
    </source>
</evidence>
<protein>
    <submittedName>
        <fullName evidence="2">Vegetative incompatibility protein HET-E-1</fullName>
    </submittedName>
</protein>